<organism evidence="2 3">
    <name type="scientific">Phytophthora infestans</name>
    <name type="common">Potato late blight agent</name>
    <name type="synonym">Botrytis infestans</name>
    <dbReference type="NCBI Taxonomy" id="4787"/>
    <lineage>
        <taxon>Eukaryota</taxon>
        <taxon>Sar</taxon>
        <taxon>Stramenopiles</taxon>
        <taxon>Oomycota</taxon>
        <taxon>Peronosporomycetes</taxon>
        <taxon>Peronosporales</taxon>
        <taxon>Peronosporaceae</taxon>
        <taxon>Phytophthora</taxon>
    </lineage>
</organism>
<proteinExistence type="predicted"/>
<reference evidence="2" key="1">
    <citation type="submission" date="2020-03" db="EMBL/GenBank/DDBJ databases">
        <title>Hybrid Assembly of Korean Phytophthora infestans isolates.</title>
        <authorList>
            <person name="Prokchorchik M."/>
            <person name="Lee Y."/>
            <person name="Seo J."/>
            <person name="Cho J.-H."/>
            <person name="Park Y.-E."/>
            <person name="Jang D.-C."/>
            <person name="Im J.-S."/>
            <person name="Choi J.-G."/>
            <person name="Park H.-J."/>
            <person name="Lee G.-B."/>
            <person name="Lee Y.-G."/>
            <person name="Hong S.-Y."/>
            <person name="Cho K."/>
            <person name="Sohn K.H."/>
        </authorList>
    </citation>
    <scope>NUCLEOTIDE SEQUENCE</scope>
    <source>
        <strain evidence="2">KR_2_A2</strain>
    </source>
</reference>
<protein>
    <submittedName>
        <fullName evidence="2">Uncharacterized protein</fullName>
    </submittedName>
</protein>
<feature type="compositionally biased region" description="Low complexity" evidence="1">
    <location>
        <begin position="1"/>
        <end position="19"/>
    </location>
</feature>
<evidence type="ECO:0000313" key="3">
    <source>
        <dbReference type="Proteomes" id="UP000704712"/>
    </source>
</evidence>
<dbReference type="AlphaFoldDB" id="A0A8S9UVK7"/>
<feature type="compositionally biased region" description="Polar residues" evidence="1">
    <location>
        <begin position="62"/>
        <end position="71"/>
    </location>
</feature>
<accession>A0A8S9UVK7</accession>
<feature type="non-terminal residue" evidence="2">
    <location>
        <position position="156"/>
    </location>
</feature>
<feature type="compositionally biased region" description="Polar residues" evidence="1">
    <location>
        <begin position="24"/>
        <end position="33"/>
    </location>
</feature>
<dbReference type="Proteomes" id="UP000704712">
    <property type="component" value="Unassembled WGS sequence"/>
</dbReference>
<dbReference type="EMBL" id="JAACNO010001196">
    <property type="protein sequence ID" value="KAF4142198.1"/>
    <property type="molecule type" value="Genomic_DNA"/>
</dbReference>
<comment type="caution">
    <text evidence="2">The sequence shown here is derived from an EMBL/GenBank/DDBJ whole genome shotgun (WGS) entry which is preliminary data.</text>
</comment>
<evidence type="ECO:0000313" key="2">
    <source>
        <dbReference type="EMBL" id="KAF4142198.1"/>
    </source>
</evidence>
<evidence type="ECO:0000256" key="1">
    <source>
        <dbReference type="SAM" id="MobiDB-lite"/>
    </source>
</evidence>
<feature type="non-terminal residue" evidence="2">
    <location>
        <position position="1"/>
    </location>
</feature>
<name>A0A8S9UVK7_PHYIN</name>
<gene>
    <name evidence="2" type="ORF">GN958_ATG08374</name>
</gene>
<feature type="region of interest" description="Disordered" evidence="1">
    <location>
        <begin position="1"/>
        <end position="156"/>
    </location>
</feature>
<sequence length="156" mass="15996">ARRDGSANAGRRSAAKAAKPVTAKHSNPSSSDGSPPLHSPAPAQRQLLETTPARLCAESPSHKTPPSSSGTPPDLASRPPKSPLQADSPKATALSPSGNSEHPIGSPGDSPISQRNLGPDFEEAELSSNASDHPEADNQPGDQVEIDKESNQSTSS</sequence>